<dbReference type="InterPro" id="IPR036977">
    <property type="entry name" value="DNA_primase_Znf_CHC2"/>
</dbReference>
<dbReference type="GO" id="GO:0008270">
    <property type="term" value="F:zinc ion binding"/>
    <property type="evidence" value="ECO:0007669"/>
    <property type="project" value="InterPro"/>
</dbReference>
<keyword evidence="2" id="KW-1185">Reference proteome</keyword>
<dbReference type="GO" id="GO:0006260">
    <property type="term" value="P:DNA replication"/>
    <property type="evidence" value="ECO:0007669"/>
    <property type="project" value="InterPro"/>
</dbReference>
<dbReference type="AlphaFoldDB" id="A0A317DWI7"/>
<dbReference type="EMBL" id="QGLF01000005">
    <property type="protein sequence ID" value="PWR18792.1"/>
    <property type="molecule type" value="Genomic_DNA"/>
</dbReference>
<comment type="caution">
    <text evidence="1">The sequence shown here is derived from an EMBL/GenBank/DDBJ whole genome shotgun (WGS) entry which is preliminary data.</text>
</comment>
<proteinExistence type="predicted"/>
<dbReference type="OrthoDB" id="9811157at2"/>
<reference evidence="2" key="1">
    <citation type="submission" date="2018-05" db="EMBL/GenBank/DDBJ databases">
        <title>Zavarzinia sp. HR-AS.</title>
        <authorList>
            <person name="Lee Y."/>
            <person name="Jeon C.O."/>
        </authorList>
    </citation>
    <scope>NUCLEOTIDE SEQUENCE [LARGE SCALE GENOMIC DNA]</scope>
    <source>
        <strain evidence="2">DSM 1231</strain>
    </source>
</reference>
<gene>
    <name evidence="1" type="ORF">DKG75_17570</name>
</gene>
<dbReference type="Proteomes" id="UP000246077">
    <property type="component" value="Unassembled WGS sequence"/>
</dbReference>
<dbReference type="Gene3D" id="3.90.580.10">
    <property type="entry name" value="Zinc finger, CHC2-type domain"/>
    <property type="match status" value="1"/>
</dbReference>
<evidence type="ECO:0008006" key="3">
    <source>
        <dbReference type="Google" id="ProtNLM"/>
    </source>
</evidence>
<evidence type="ECO:0000313" key="1">
    <source>
        <dbReference type="EMBL" id="PWR18792.1"/>
    </source>
</evidence>
<dbReference type="GO" id="GO:0003677">
    <property type="term" value="F:DNA binding"/>
    <property type="evidence" value="ECO:0007669"/>
    <property type="project" value="InterPro"/>
</dbReference>
<accession>A0A317DWI7</accession>
<sequence>MAARHIRETEEGIGALIDFSRINAAAIAALPSLLARWLPDGRRVGHEWVARNPRRSDRNPGSFRVNMNTGKWADFATDECGGDPVSLAAYLAGTGQAEAARALADMLGVDA</sequence>
<evidence type="ECO:0000313" key="2">
    <source>
        <dbReference type="Proteomes" id="UP000246077"/>
    </source>
</evidence>
<name>A0A317DWI7_9PROT</name>
<organism evidence="1 2">
    <name type="scientific">Zavarzinia compransoris</name>
    <dbReference type="NCBI Taxonomy" id="1264899"/>
    <lineage>
        <taxon>Bacteria</taxon>
        <taxon>Pseudomonadati</taxon>
        <taxon>Pseudomonadota</taxon>
        <taxon>Alphaproteobacteria</taxon>
        <taxon>Rhodospirillales</taxon>
        <taxon>Zavarziniaceae</taxon>
        <taxon>Zavarzinia</taxon>
    </lineage>
</organism>
<protein>
    <recommendedName>
        <fullName evidence="3">Zinc finger CHC2-type domain-containing protein</fullName>
    </recommendedName>
</protein>
<dbReference type="SUPFAM" id="SSF57783">
    <property type="entry name" value="Zinc beta-ribbon"/>
    <property type="match status" value="1"/>
</dbReference>